<dbReference type="HAMAP" id="MF_00472">
    <property type="entry name" value="UbiG"/>
    <property type="match status" value="1"/>
</dbReference>
<feature type="binding site" evidence="5">
    <location>
        <position position="194"/>
    </location>
    <ligand>
        <name>Mg(2+)</name>
        <dbReference type="ChEBI" id="CHEBI:18420"/>
    </ligand>
</feature>
<feature type="binding site" evidence="5">
    <location>
        <position position="127"/>
    </location>
    <ligand>
        <name>S-adenosyl-L-methionine</name>
        <dbReference type="ChEBI" id="CHEBI:59789"/>
    </ligand>
</feature>
<dbReference type="KEGG" id="kaf:KAFR_0C01400"/>
<dbReference type="GO" id="GO:0032259">
    <property type="term" value="P:methylation"/>
    <property type="evidence" value="ECO:0007669"/>
    <property type="project" value="UniProtKB-KW"/>
</dbReference>
<dbReference type="Proteomes" id="UP000005220">
    <property type="component" value="Chromosome 3"/>
</dbReference>
<feature type="binding site" evidence="5">
    <location>
        <position position="66"/>
    </location>
    <ligand>
        <name>S-adenosyl-L-methionine</name>
        <dbReference type="ChEBI" id="CHEBI:59789"/>
    </ligand>
</feature>
<keyword evidence="5" id="KW-0479">Metal-binding</keyword>
<dbReference type="Pfam" id="PF13489">
    <property type="entry name" value="Methyltransf_23"/>
    <property type="match status" value="1"/>
</dbReference>
<dbReference type="CDD" id="cd02440">
    <property type="entry name" value="AdoMet_MTases"/>
    <property type="match status" value="1"/>
</dbReference>
<feature type="binding site" evidence="5">
    <location>
        <position position="197"/>
    </location>
    <ligand>
        <name>Mg(2+)</name>
        <dbReference type="ChEBI" id="CHEBI:18420"/>
    </ligand>
</feature>
<evidence type="ECO:0000256" key="5">
    <source>
        <dbReference type="HAMAP-Rule" id="MF_03190"/>
    </source>
</evidence>
<dbReference type="EC" id="2.1.1.114" evidence="5"/>
<dbReference type="PANTHER" id="PTHR43464:SF19">
    <property type="entry name" value="UBIQUINONE BIOSYNTHESIS O-METHYLTRANSFERASE, MITOCHONDRIAL"/>
    <property type="match status" value="1"/>
</dbReference>
<accession>H2ARY3</accession>
<dbReference type="PANTHER" id="PTHR43464">
    <property type="entry name" value="METHYLTRANSFERASE"/>
    <property type="match status" value="1"/>
</dbReference>
<comment type="pathway">
    <text evidence="5">Cofactor biosynthesis; ubiquinone biosynthesis.</text>
</comment>
<feature type="binding site" evidence="5">
    <location>
        <position position="198"/>
    </location>
    <ligand>
        <name>Mg(2+)</name>
        <dbReference type="ChEBI" id="CHEBI:18420"/>
    </ligand>
</feature>
<dbReference type="GO" id="GO:0046872">
    <property type="term" value="F:metal ion binding"/>
    <property type="evidence" value="ECO:0007669"/>
    <property type="project" value="UniProtKB-KW"/>
</dbReference>
<keyword evidence="5" id="KW-0496">Mitochondrion</keyword>
<keyword evidence="2 5" id="KW-0808">Transferase</keyword>
<dbReference type="EC" id="2.1.1.64" evidence="5"/>
<dbReference type="STRING" id="1071382.H2ARY3"/>
<dbReference type="SUPFAM" id="SSF53335">
    <property type="entry name" value="S-adenosyl-L-methionine-dependent methyltransferases"/>
    <property type="match status" value="1"/>
</dbReference>
<dbReference type="EC" id="2.1.1.-" evidence="5"/>
<feature type="binding site" evidence="5">
    <location>
        <position position="150"/>
    </location>
    <ligand>
        <name>S-adenosyl-L-methionine</name>
        <dbReference type="ChEBI" id="CHEBI:59789"/>
    </ligand>
</feature>
<comment type="similarity">
    <text evidence="5">Belongs to the class I-like SAM-binding methyltransferase superfamily. UbiG/COQ3 family.</text>
</comment>
<comment type="function">
    <text evidence="5">O-methyltransferase required for two non-consecutive steps during ubiquinone biosynthesis. Catalyzes the 2 O-methylation of 3,4-dihydroxy-5-(all-trans-polyprenyl)benzoic acid into 4-hydroxy-3-methoxy-5-(all-trans-polyprenyl)benzoic acid. Also catalyzes the last step of ubiquinone biosynthesis by mediating methylation of 3-demethylubiquinone into ubiquinone. Also able to mediate the methylation of 3-demethylubiquinol into ubiquinol.</text>
</comment>
<dbReference type="FunCoup" id="H2ARY3">
    <property type="interactions" value="353"/>
</dbReference>
<sequence length="340" mass="39377">MLQLHSLPRIGSTIQVLKRFPHVAIPVRSKVTDATPDEILHFQQLAPTWWDTNGSQRVLHMMNVARLHFIRRVLNKQITIKDSDTYIPGFDYKQFFPYDVSHAVEEEWDDKVREQLDNLALNVLDVGCGGGILAESMGRMPFVNHVQGIDLTEDVIKVAKEHARLDPNLNGKVSYDTLAVEDVKGKYDIVTCFEMLEHVDRPGDILKHVWSRLKPEGVLFLSTINREPISWLVNIFVAENILKMVPKGTHHISKFVNSSEILEWFEKRQRHKFKVLDLKGSAFVPTRGWVEHDYPRIGNYFMAIKKRVSKPCHLYKNCSLHKTHIFQNYLVTGCIMTHFR</sequence>
<protein>
    <recommendedName>
        <fullName evidence="5">Ubiquinone biosynthesis O-methyltransferase, mitochondrial</fullName>
    </recommendedName>
    <alternativeName>
        <fullName evidence="5">3,4-dihydroxy-5-hexaprenylbenzoate methyltransferase</fullName>
    </alternativeName>
    <alternativeName>
        <fullName evidence="5">3-demethylubiquinol 3-O-methyltransferase</fullName>
    </alternativeName>
    <alternativeName>
        <fullName evidence="5">3-demethylubiquinone 3-O-methyltransferase</fullName>
    </alternativeName>
    <alternativeName>
        <fullName evidence="5">3-demethylubiquinone-6 3-O-methyltransferase</fullName>
    </alternativeName>
    <alternativeName>
        <fullName evidence="5">Hexaprenyldihydroxybenzoate methyltransferase</fullName>
    </alternativeName>
    <alternativeName>
        <fullName evidence="5">Polyprenyldihydroxybenzoate methyltransferase</fullName>
        <shortName evidence="5">DHHB methyltransferase</shortName>
        <shortName evidence="5">DHHB-MT</shortName>
        <shortName evidence="5">DHHB-MTase</shortName>
        <ecNumber evidence="5">2.1.1.-</ecNumber>
        <ecNumber evidence="5">2.1.1.114</ecNumber>
        <ecNumber evidence="5">2.1.1.64</ecNumber>
    </alternativeName>
</protein>
<keyword evidence="5" id="KW-0460">Magnesium</keyword>
<dbReference type="GO" id="GO:0061542">
    <property type="term" value="F:3-demethylubiquinol 3-O-methyltransferase activity"/>
    <property type="evidence" value="ECO:0007669"/>
    <property type="project" value="UniProtKB-UniRule"/>
</dbReference>
<dbReference type="UniPathway" id="UPA00232"/>
<reference evidence="6 7" key="1">
    <citation type="journal article" date="2011" name="Proc. Natl. Acad. Sci. U.S.A.">
        <title>Evolutionary erosion of yeast sex chromosomes by mating-type switching accidents.</title>
        <authorList>
            <person name="Gordon J.L."/>
            <person name="Armisen D."/>
            <person name="Proux-Wera E."/>
            <person name="Oheigeartaigh S.S."/>
            <person name="Byrne K.P."/>
            <person name="Wolfe K.H."/>
        </authorList>
    </citation>
    <scope>NUCLEOTIDE SEQUENCE [LARGE SCALE GENOMIC DNA]</scope>
    <source>
        <strain evidence="7">ATCC 22294 / BCRC 22015 / CBS 2517 / CECT 1963 / NBRC 1671 / NRRL Y-8276</strain>
    </source>
</reference>
<dbReference type="InParanoid" id="H2ARY3"/>
<comment type="catalytic activity">
    <reaction evidence="5">
        <text>a 3,4-dihydroxy-5-(all-trans-polyprenyl)benzoate + S-adenosyl-L-methionine = a 4-hydroxy-3-methoxy-5-(all-trans-polyprenyl)benzoate + S-adenosyl-L-homocysteine + H(+)</text>
        <dbReference type="Rhea" id="RHEA:44452"/>
        <dbReference type="Rhea" id="RHEA-COMP:10930"/>
        <dbReference type="Rhea" id="RHEA-COMP:10931"/>
        <dbReference type="ChEBI" id="CHEBI:15378"/>
        <dbReference type="ChEBI" id="CHEBI:57856"/>
        <dbReference type="ChEBI" id="CHEBI:59789"/>
        <dbReference type="ChEBI" id="CHEBI:64694"/>
        <dbReference type="ChEBI" id="CHEBI:84443"/>
        <dbReference type="EC" id="2.1.1.114"/>
    </reaction>
</comment>
<organism evidence="6 7">
    <name type="scientific">Kazachstania africana (strain ATCC 22294 / BCRC 22015 / CBS 2517 / CECT 1963 / NBRC 1671 / NRRL Y-8276)</name>
    <name type="common">Yeast</name>
    <name type="synonym">Kluyveromyces africanus</name>
    <dbReference type="NCBI Taxonomy" id="1071382"/>
    <lineage>
        <taxon>Eukaryota</taxon>
        <taxon>Fungi</taxon>
        <taxon>Dikarya</taxon>
        <taxon>Ascomycota</taxon>
        <taxon>Saccharomycotina</taxon>
        <taxon>Saccharomycetes</taxon>
        <taxon>Saccharomycetales</taxon>
        <taxon>Saccharomycetaceae</taxon>
        <taxon>Kazachstania</taxon>
    </lineage>
</organism>
<dbReference type="InterPro" id="IPR010233">
    <property type="entry name" value="UbiG_MeTrfase"/>
</dbReference>
<dbReference type="GO" id="GO:0010420">
    <property type="term" value="F:polyprenyldihydroxybenzoate methyltransferase activity"/>
    <property type="evidence" value="ECO:0007669"/>
    <property type="project" value="UniProtKB-UniRule"/>
</dbReference>
<dbReference type="GeneID" id="13885052"/>
<comment type="catalytic activity">
    <reaction evidence="5">
        <text>a 3-demethylubiquinone + S-adenosyl-L-methionine = a ubiquinone + S-adenosyl-L-homocysteine</text>
        <dbReference type="Rhea" id="RHEA:81215"/>
        <dbReference type="Rhea" id="RHEA-COMP:9565"/>
        <dbReference type="Rhea" id="RHEA-COMP:19654"/>
        <dbReference type="ChEBI" id="CHEBI:16389"/>
        <dbReference type="ChEBI" id="CHEBI:57856"/>
        <dbReference type="ChEBI" id="CHEBI:59789"/>
        <dbReference type="ChEBI" id="CHEBI:231825"/>
    </reaction>
</comment>
<proteinExistence type="inferred from homology"/>
<name>H2ARY3_KAZAF</name>
<evidence type="ECO:0000256" key="2">
    <source>
        <dbReference type="ARBA" id="ARBA00022679"/>
    </source>
</evidence>
<comment type="subunit">
    <text evidence="5">Component of a multi-subunit COQ enzyme complex, composed of at least COQ3, COQ4, COQ5, COQ6, COQ7 and COQ9.</text>
</comment>
<dbReference type="Gene3D" id="3.40.50.150">
    <property type="entry name" value="Vaccinia Virus protein VP39"/>
    <property type="match status" value="1"/>
</dbReference>
<dbReference type="GO" id="GO:0120537">
    <property type="term" value="F:3-demethylubiquinone 3-O-methyltransferase activity"/>
    <property type="evidence" value="ECO:0007669"/>
    <property type="project" value="RHEA"/>
</dbReference>
<gene>
    <name evidence="6" type="primary">KAFR0C01400</name>
    <name evidence="5" type="synonym">COQ3</name>
    <name evidence="6" type="ORF">KAFR_0C01400</name>
</gene>
<dbReference type="GO" id="GO:0031314">
    <property type="term" value="C:extrinsic component of mitochondrial inner membrane"/>
    <property type="evidence" value="ECO:0007669"/>
    <property type="project" value="UniProtKB-UniRule"/>
</dbReference>
<feature type="binding site" evidence="5">
    <location>
        <position position="193"/>
    </location>
    <ligand>
        <name>S-adenosyl-L-methionine</name>
        <dbReference type="ChEBI" id="CHEBI:59789"/>
    </ligand>
</feature>
<comment type="cofactor">
    <cofactor evidence="5">
        <name>Mg(2+)</name>
        <dbReference type="ChEBI" id="CHEBI:18420"/>
    </cofactor>
</comment>
<dbReference type="EMBL" id="HE650823">
    <property type="protein sequence ID" value="CCF57133.1"/>
    <property type="molecule type" value="Genomic_DNA"/>
</dbReference>
<dbReference type="AlphaFoldDB" id="H2ARY3"/>
<evidence type="ECO:0000313" key="6">
    <source>
        <dbReference type="EMBL" id="CCF57133.1"/>
    </source>
</evidence>
<dbReference type="InterPro" id="IPR029063">
    <property type="entry name" value="SAM-dependent_MTases_sf"/>
</dbReference>
<keyword evidence="5" id="KW-0999">Mitochondrion inner membrane</keyword>
<evidence type="ECO:0000256" key="3">
    <source>
        <dbReference type="ARBA" id="ARBA00022688"/>
    </source>
</evidence>
<keyword evidence="1 5" id="KW-0489">Methyltransferase</keyword>
<keyword evidence="7" id="KW-1185">Reference proteome</keyword>
<dbReference type="NCBIfam" id="TIGR01983">
    <property type="entry name" value="UbiG"/>
    <property type="match status" value="1"/>
</dbReference>
<evidence type="ECO:0000313" key="7">
    <source>
        <dbReference type="Proteomes" id="UP000005220"/>
    </source>
</evidence>
<evidence type="ECO:0000256" key="1">
    <source>
        <dbReference type="ARBA" id="ARBA00022603"/>
    </source>
</evidence>
<comment type="subcellular location">
    <subcellularLocation>
        <location evidence="5">Mitochondrion inner membrane</location>
        <topology evidence="5">Peripheral membrane protein</topology>
        <orientation evidence="5">Matrix side</orientation>
    </subcellularLocation>
</comment>
<comment type="catalytic activity">
    <reaction evidence="5">
        <text>a 3-demethylubiquinol + S-adenosyl-L-methionine = a ubiquinol + S-adenosyl-L-homocysteine + H(+)</text>
        <dbReference type="Rhea" id="RHEA:44380"/>
        <dbReference type="Rhea" id="RHEA-COMP:9566"/>
        <dbReference type="Rhea" id="RHEA-COMP:10914"/>
        <dbReference type="ChEBI" id="CHEBI:15378"/>
        <dbReference type="ChEBI" id="CHEBI:17976"/>
        <dbReference type="ChEBI" id="CHEBI:57856"/>
        <dbReference type="ChEBI" id="CHEBI:59789"/>
        <dbReference type="ChEBI" id="CHEBI:84422"/>
        <dbReference type="EC" id="2.1.1.64"/>
    </reaction>
</comment>
<evidence type="ECO:0000256" key="4">
    <source>
        <dbReference type="ARBA" id="ARBA00022691"/>
    </source>
</evidence>
<dbReference type="HOGENOM" id="CLU_042432_3_0_1"/>
<keyword evidence="5" id="KW-0472">Membrane</keyword>
<keyword evidence="3 5" id="KW-0831">Ubiquinone biosynthesis</keyword>
<dbReference type="RefSeq" id="XP_003956268.1">
    <property type="nucleotide sequence ID" value="XM_003956219.1"/>
</dbReference>
<dbReference type="eggNOG" id="KOG1270">
    <property type="taxonomic scope" value="Eukaryota"/>
</dbReference>
<dbReference type="OrthoDB" id="3265906at2759"/>
<keyword evidence="4 5" id="KW-0949">S-adenosyl-L-methionine</keyword>